<keyword evidence="4" id="KW-1003">Cell membrane</keyword>
<dbReference type="Pfam" id="PF25876">
    <property type="entry name" value="HH_MFP_RND"/>
    <property type="match status" value="1"/>
</dbReference>
<evidence type="ECO:0000259" key="11">
    <source>
        <dbReference type="Pfam" id="PF25967"/>
    </source>
</evidence>
<evidence type="ECO:0000313" key="13">
    <source>
        <dbReference type="Proteomes" id="UP001202887"/>
    </source>
</evidence>
<organism evidence="12 13">
    <name type="scientific">Novacetimonas hansenii</name>
    <name type="common">Komagataeibacter hansenii</name>
    <dbReference type="NCBI Taxonomy" id="436"/>
    <lineage>
        <taxon>Bacteria</taxon>
        <taxon>Pseudomonadati</taxon>
        <taxon>Pseudomonadota</taxon>
        <taxon>Alphaproteobacteria</taxon>
        <taxon>Acetobacterales</taxon>
        <taxon>Acetobacteraceae</taxon>
        <taxon>Novacetimonas</taxon>
    </lineage>
</organism>
<dbReference type="InterPro" id="IPR058624">
    <property type="entry name" value="MdtA-like_HH"/>
</dbReference>
<dbReference type="RefSeq" id="WP_247067545.1">
    <property type="nucleotide sequence ID" value="NZ_CP094848.1"/>
</dbReference>
<keyword evidence="6 7" id="KW-0472">Membrane</keyword>
<comment type="similarity">
    <text evidence="2">Belongs to the membrane fusion protein (MFP) (TC 8.A.1) family.</text>
</comment>
<feature type="domain" description="Multidrug resistance protein MdtA-like alpha-helical hairpin" evidence="8">
    <location>
        <begin position="117"/>
        <end position="186"/>
    </location>
</feature>
<comment type="subcellular location">
    <subcellularLocation>
        <location evidence="1">Cell membrane</location>
    </subcellularLocation>
</comment>
<evidence type="ECO:0000259" key="9">
    <source>
        <dbReference type="Pfam" id="PF25917"/>
    </source>
</evidence>
<dbReference type="Proteomes" id="UP001202887">
    <property type="component" value="Unassembled WGS sequence"/>
</dbReference>
<evidence type="ECO:0000256" key="2">
    <source>
        <dbReference type="ARBA" id="ARBA00009477"/>
    </source>
</evidence>
<feature type="domain" description="Multidrug resistance protein MdtA-like C-terminal permuted SH3" evidence="11">
    <location>
        <begin position="311"/>
        <end position="371"/>
    </location>
</feature>
<protein>
    <submittedName>
        <fullName evidence="12">Efflux RND transporter periplasmic adaptor subunit</fullName>
    </submittedName>
</protein>
<dbReference type="PANTHER" id="PTHR30469">
    <property type="entry name" value="MULTIDRUG RESISTANCE PROTEIN MDTA"/>
    <property type="match status" value="1"/>
</dbReference>
<dbReference type="SUPFAM" id="SSF111369">
    <property type="entry name" value="HlyD-like secretion proteins"/>
    <property type="match status" value="1"/>
</dbReference>
<sequence length="395" mass="42839">MSDQNNPEVHAPKKISRWKLLGAGIVVAGIATGLYYVTAPSKKGGENEDTTPVAVATVKRGDMPVILTELGTVIPITNVTVQTRISGYLTQVLFTEGQDVREGDLLAVIDPRPYQAQLKQYEGQLAADLAQLAEARMDYARYMKLQKHDAVDTQTFQDQKYKVEQLEGTVKSDEGLVDTYRLDLEYCHIYAPTSGRIGIRAVDRGNYVSAGQTNGLATLAQMSPISVIFTIPQDKLGLVWKTLRSKKELPVEAWDSANEEKLAEGTVSSLDSELDTSTGTIKLRAILPNTTEELFPNQFVNAHLVVKTEHNVLLMPESAVQTGPNGSYVYVAGPDNIVKVQNIKTGTSQNDTLVVTSGLTEGNRVVISGVDHLHDGSKISIPANSSSPSGSETVK</sequence>
<reference evidence="12" key="2">
    <citation type="submission" date="2022-03" db="EMBL/GenBank/DDBJ databases">
        <authorList>
            <person name="Ryngajllo M."/>
            <person name="Jacek P."/>
            <person name="Kubiak K."/>
        </authorList>
    </citation>
    <scope>NUCLEOTIDE SEQUENCE</scope>
    <source>
        <strain evidence="12">SI1</strain>
    </source>
</reference>
<accession>A0AAW5EX82</accession>
<evidence type="ECO:0000256" key="1">
    <source>
        <dbReference type="ARBA" id="ARBA00004236"/>
    </source>
</evidence>
<evidence type="ECO:0000256" key="6">
    <source>
        <dbReference type="ARBA" id="ARBA00023136"/>
    </source>
</evidence>
<dbReference type="Gene3D" id="2.40.30.170">
    <property type="match status" value="1"/>
</dbReference>
<dbReference type="InterPro" id="IPR058625">
    <property type="entry name" value="MdtA-like_BSH"/>
</dbReference>
<dbReference type="Gene3D" id="2.40.420.20">
    <property type="match status" value="1"/>
</dbReference>
<feature type="domain" description="Multidrug resistance protein MdtA-like barrel-sandwich hybrid" evidence="9">
    <location>
        <begin position="78"/>
        <end position="218"/>
    </location>
</feature>
<dbReference type="InterPro" id="IPR058626">
    <property type="entry name" value="MdtA-like_b-barrel"/>
</dbReference>
<gene>
    <name evidence="12" type="ORF">K1W68_13000</name>
</gene>
<evidence type="ECO:0000259" key="8">
    <source>
        <dbReference type="Pfam" id="PF25876"/>
    </source>
</evidence>
<feature type="transmembrane region" description="Helical" evidence="7">
    <location>
        <begin position="20"/>
        <end position="37"/>
    </location>
</feature>
<dbReference type="Gene3D" id="2.40.50.100">
    <property type="match status" value="1"/>
</dbReference>
<evidence type="ECO:0000256" key="7">
    <source>
        <dbReference type="SAM" id="Phobius"/>
    </source>
</evidence>
<dbReference type="AlphaFoldDB" id="A0AAW5EX82"/>
<keyword evidence="5" id="KW-0997">Cell inner membrane</keyword>
<dbReference type="Pfam" id="PF25917">
    <property type="entry name" value="BSH_RND"/>
    <property type="match status" value="1"/>
</dbReference>
<comment type="caution">
    <text evidence="12">The sequence shown here is derived from an EMBL/GenBank/DDBJ whole genome shotgun (WGS) entry which is preliminary data.</text>
</comment>
<keyword evidence="3" id="KW-0813">Transport</keyword>
<keyword evidence="7" id="KW-0812">Transmembrane</keyword>
<reference evidence="12" key="1">
    <citation type="journal article" date="2021" name="Polymers (Basel)">
        <title>Highly Stretchable Bacterial Cellulose Produced by Komagataeibacter hansenii SI1.</title>
        <authorList>
            <person name="Cielecka I."/>
            <person name="Ryngajllo M."/>
            <person name="Maniukiewicz W."/>
            <person name="Bielecki S."/>
        </authorList>
    </citation>
    <scope>NUCLEOTIDE SEQUENCE</scope>
    <source>
        <strain evidence="12">SI1</strain>
    </source>
</reference>
<evidence type="ECO:0000256" key="3">
    <source>
        <dbReference type="ARBA" id="ARBA00022448"/>
    </source>
</evidence>
<evidence type="ECO:0000259" key="10">
    <source>
        <dbReference type="Pfam" id="PF25944"/>
    </source>
</evidence>
<dbReference type="InterPro" id="IPR058627">
    <property type="entry name" value="MdtA-like_C"/>
</dbReference>
<feature type="domain" description="Multidrug resistance protein MdtA-like beta-barrel" evidence="10">
    <location>
        <begin position="224"/>
        <end position="306"/>
    </location>
</feature>
<dbReference type="Pfam" id="PF25944">
    <property type="entry name" value="Beta-barrel_RND"/>
    <property type="match status" value="1"/>
</dbReference>
<dbReference type="Gene3D" id="1.10.287.470">
    <property type="entry name" value="Helix hairpin bin"/>
    <property type="match status" value="1"/>
</dbReference>
<dbReference type="EMBL" id="JAIBCX010000041">
    <property type="protein sequence ID" value="MCJ8354895.1"/>
    <property type="molecule type" value="Genomic_DNA"/>
</dbReference>
<dbReference type="InterPro" id="IPR006143">
    <property type="entry name" value="RND_pump_MFP"/>
</dbReference>
<dbReference type="PANTHER" id="PTHR30469:SF12">
    <property type="entry name" value="MULTIDRUG RESISTANCE PROTEIN MDTA"/>
    <property type="match status" value="1"/>
</dbReference>
<dbReference type="GO" id="GO:1990281">
    <property type="term" value="C:efflux pump complex"/>
    <property type="evidence" value="ECO:0007669"/>
    <property type="project" value="TreeGrafter"/>
</dbReference>
<evidence type="ECO:0000256" key="4">
    <source>
        <dbReference type="ARBA" id="ARBA00022475"/>
    </source>
</evidence>
<keyword evidence="7" id="KW-1133">Transmembrane helix</keyword>
<proteinExistence type="inferred from homology"/>
<evidence type="ECO:0000256" key="5">
    <source>
        <dbReference type="ARBA" id="ARBA00022519"/>
    </source>
</evidence>
<dbReference type="GO" id="GO:0015562">
    <property type="term" value="F:efflux transmembrane transporter activity"/>
    <property type="evidence" value="ECO:0007669"/>
    <property type="project" value="TreeGrafter"/>
</dbReference>
<evidence type="ECO:0000313" key="12">
    <source>
        <dbReference type="EMBL" id="MCJ8354895.1"/>
    </source>
</evidence>
<name>A0AAW5EX82_NOVHA</name>
<dbReference type="Pfam" id="PF25967">
    <property type="entry name" value="RND-MFP_C"/>
    <property type="match status" value="1"/>
</dbReference>
<dbReference type="NCBIfam" id="TIGR01730">
    <property type="entry name" value="RND_mfp"/>
    <property type="match status" value="1"/>
</dbReference>